<dbReference type="RefSeq" id="WP_386063855.1">
    <property type="nucleotide sequence ID" value="NZ_JBHTKL010000006.1"/>
</dbReference>
<dbReference type="PANTHER" id="PTHR23513:SF19">
    <property type="entry name" value="MAJOR FACILITATOR SUPERFAMILY (MFS) PROFILE DOMAIN-CONTAINING PROTEIN"/>
    <property type="match status" value="1"/>
</dbReference>
<name>A0ABW3L6G3_9BACI</name>
<keyword evidence="4 6" id="KW-1133">Transmembrane helix</keyword>
<feature type="transmembrane region" description="Helical" evidence="6">
    <location>
        <begin position="283"/>
        <end position="314"/>
    </location>
</feature>
<dbReference type="InterPro" id="IPR036259">
    <property type="entry name" value="MFS_trans_sf"/>
</dbReference>
<evidence type="ECO:0000256" key="3">
    <source>
        <dbReference type="ARBA" id="ARBA00022692"/>
    </source>
</evidence>
<dbReference type="PANTHER" id="PTHR23513">
    <property type="entry name" value="INTEGRAL MEMBRANE EFFLUX PROTEIN-RELATED"/>
    <property type="match status" value="1"/>
</dbReference>
<sequence>MNRSFITLLISQTATNLGFALYTMIVVLHLYQETGSTTLSATVTLVSILSRMVSTIFLPVVSEKLKLTTILKVAQASQLLLLLVLFYLLGLSMSPGTLTSIFVILSLMAFFSGVFTPIKSTLVKNIVPLEHRVRANSVLATVDQTFLFAGWTFGGMLLAFLGKQPSLIITFGLILLSTICLFLIKVTSAQEIHLNQGFFERLTTGWKYLFKHRQLRILVIMDLLEAWVGTIWIGAVTLTFAKEALGKGEVWWGYINGGYYLGTIVGGIFIFRLSKVMEGKLTTYMLIGSTVFGALTFLYGFVSSPLLALLLVVLMGPSYQMRDLAQETIYQNSTDQHTLTRILAAKSTLIQLIFIISILGIGILTDMIGVRLVYILSGCLLLLSSGIGYYFLKQSGNHSENKEEYGVN</sequence>
<feature type="transmembrane region" description="Helical" evidence="6">
    <location>
        <begin position="251"/>
        <end position="271"/>
    </location>
</feature>
<reference evidence="8" key="1">
    <citation type="journal article" date="2019" name="Int. J. Syst. Evol. Microbiol.">
        <title>The Global Catalogue of Microorganisms (GCM) 10K type strain sequencing project: providing services to taxonomists for standard genome sequencing and annotation.</title>
        <authorList>
            <consortium name="The Broad Institute Genomics Platform"/>
            <consortium name="The Broad Institute Genome Sequencing Center for Infectious Disease"/>
            <person name="Wu L."/>
            <person name="Ma J."/>
        </authorList>
    </citation>
    <scope>NUCLEOTIDE SEQUENCE [LARGE SCALE GENOMIC DNA]</scope>
    <source>
        <strain evidence="8">CCUG 56607</strain>
    </source>
</reference>
<dbReference type="Pfam" id="PF07690">
    <property type="entry name" value="MFS_1"/>
    <property type="match status" value="1"/>
</dbReference>
<keyword evidence="8" id="KW-1185">Reference proteome</keyword>
<keyword evidence="2" id="KW-1003">Cell membrane</keyword>
<feature type="transmembrane region" description="Helical" evidence="6">
    <location>
        <begin position="217"/>
        <end position="239"/>
    </location>
</feature>
<gene>
    <name evidence="7" type="ORF">ACFQ2J_17920</name>
</gene>
<evidence type="ECO:0000256" key="4">
    <source>
        <dbReference type="ARBA" id="ARBA00022989"/>
    </source>
</evidence>
<feature type="transmembrane region" description="Helical" evidence="6">
    <location>
        <begin position="372"/>
        <end position="392"/>
    </location>
</feature>
<dbReference type="Proteomes" id="UP001596990">
    <property type="component" value="Unassembled WGS sequence"/>
</dbReference>
<feature type="transmembrane region" description="Helical" evidence="6">
    <location>
        <begin position="348"/>
        <end position="365"/>
    </location>
</feature>
<dbReference type="EMBL" id="JBHTKL010000006">
    <property type="protein sequence ID" value="MFD1021072.1"/>
    <property type="molecule type" value="Genomic_DNA"/>
</dbReference>
<feature type="transmembrane region" description="Helical" evidence="6">
    <location>
        <begin position="73"/>
        <end position="92"/>
    </location>
</feature>
<comment type="subcellular location">
    <subcellularLocation>
        <location evidence="1">Cell membrane</location>
        <topology evidence="1">Multi-pass membrane protein</topology>
    </subcellularLocation>
</comment>
<feature type="transmembrane region" description="Helical" evidence="6">
    <location>
        <begin position="98"/>
        <end position="118"/>
    </location>
</feature>
<organism evidence="7 8">
    <name type="scientific">Thalassobacillus hwangdonensis</name>
    <dbReference type="NCBI Taxonomy" id="546108"/>
    <lineage>
        <taxon>Bacteria</taxon>
        <taxon>Bacillati</taxon>
        <taxon>Bacillota</taxon>
        <taxon>Bacilli</taxon>
        <taxon>Bacillales</taxon>
        <taxon>Bacillaceae</taxon>
        <taxon>Thalassobacillus</taxon>
    </lineage>
</organism>
<protein>
    <submittedName>
        <fullName evidence="7">MFS transporter</fullName>
    </submittedName>
</protein>
<evidence type="ECO:0000256" key="5">
    <source>
        <dbReference type="ARBA" id="ARBA00023136"/>
    </source>
</evidence>
<feature type="transmembrane region" description="Helical" evidence="6">
    <location>
        <begin position="167"/>
        <end position="184"/>
    </location>
</feature>
<feature type="transmembrane region" description="Helical" evidence="6">
    <location>
        <begin position="37"/>
        <end position="61"/>
    </location>
</feature>
<evidence type="ECO:0000256" key="6">
    <source>
        <dbReference type="SAM" id="Phobius"/>
    </source>
</evidence>
<accession>A0ABW3L6G3</accession>
<feature type="transmembrane region" description="Helical" evidence="6">
    <location>
        <begin position="138"/>
        <end position="161"/>
    </location>
</feature>
<evidence type="ECO:0000313" key="8">
    <source>
        <dbReference type="Proteomes" id="UP001596990"/>
    </source>
</evidence>
<dbReference type="CDD" id="cd06173">
    <property type="entry name" value="MFS_MefA_like"/>
    <property type="match status" value="1"/>
</dbReference>
<keyword evidence="3 6" id="KW-0812">Transmembrane</keyword>
<evidence type="ECO:0000313" key="7">
    <source>
        <dbReference type="EMBL" id="MFD1021072.1"/>
    </source>
</evidence>
<dbReference type="SUPFAM" id="SSF103473">
    <property type="entry name" value="MFS general substrate transporter"/>
    <property type="match status" value="1"/>
</dbReference>
<keyword evidence="5 6" id="KW-0472">Membrane</keyword>
<dbReference type="InterPro" id="IPR011701">
    <property type="entry name" value="MFS"/>
</dbReference>
<evidence type="ECO:0000256" key="1">
    <source>
        <dbReference type="ARBA" id="ARBA00004651"/>
    </source>
</evidence>
<proteinExistence type="predicted"/>
<comment type="caution">
    <text evidence="7">The sequence shown here is derived from an EMBL/GenBank/DDBJ whole genome shotgun (WGS) entry which is preliminary data.</text>
</comment>
<evidence type="ECO:0000256" key="2">
    <source>
        <dbReference type="ARBA" id="ARBA00022475"/>
    </source>
</evidence>
<feature type="transmembrane region" description="Helical" evidence="6">
    <location>
        <begin position="7"/>
        <end position="31"/>
    </location>
</feature>
<dbReference type="Gene3D" id="1.20.1250.20">
    <property type="entry name" value="MFS general substrate transporter like domains"/>
    <property type="match status" value="1"/>
</dbReference>